<proteinExistence type="predicted"/>
<organism evidence="1 2">
    <name type="scientific">Cupriavidus pauculus</name>
    <dbReference type="NCBI Taxonomy" id="82633"/>
    <lineage>
        <taxon>Bacteria</taxon>
        <taxon>Pseudomonadati</taxon>
        <taxon>Pseudomonadota</taxon>
        <taxon>Betaproteobacteria</taxon>
        <taxon>Burkholderiales</taxon>
        <taxon>Burkholderiaceae</taxon>
        <taxon>Cupriavidus</taxon>
    </lineage>
</organism>
<name>A0A5P2HDV9_9BURK</name>
<dbReference type="AlphaFoldDB" id="A0A5P2HDV9"/>
<sequence>MSYMFTAESLGRARRELATLRKIEVGNDPRKGKEVSATIGGAWRGRTIAARPYLSSTHPMSIRPPEHEDRPRAWSGKYPGSPSRFQLRHPSVPRDAVAVCDDDIDCIVGYQRVFGQIGYALDLLGQAAKIWRLRGDEPPSDPNETRLVMGELWQPGVRARTRAGNWGYGALLGKDSRAALRRRFTELGSAPLLLAQRALEQMDRPDTFVPLHILRLAMLIGRKKVGAGELEFAALISVGDASTGGQVFQMLTVHTNHAGTVIRDFETKPVPSWMVDG</sequence>
<dbReference type="RefSeq" id="WP_150376726.1">
    <property type="nucleotide sequence ID" value="NZ_CP044067.1"/>
</dbReference>
<evidence type="ECO:0000313" key="2">
    <source>
        <dbReference type="Proteomes" id="UP000322822"/>
    </source>
</evidence>
<protein>
    <submittedName>
        <fullName evidence="1">Uncharacterized protein</fullName>
    </submittedName>
</protein>
<dbReference type="Proteomes" id="UP000322822">
    <property type="component" value="Chromosome 2"/>
</dbReference>
<dbReference type="OrthoDB" id="9912930at2"/>
<dbReference type="EMBL" id="CP044067">
    <property type="protein sequence ID" value="QET06008.1"/>
    <property type="molecule type" value="Genomic_DNA"/>
</dbReference>
<gene>
    <name evidence="1" type="ORF">FOB72_29195</name>
</gene>
<accession>A0A5P2HDV9</accession>
<reference evidence="1 2" key="1">
    <citation type="submission" date="2019-09" db="EMBL/GenBank/DDBJ databases">
        <title>FDA dAtabase for Regulatory Grade micrObial Sequences (FDA-ARGOS): Supporting development and validation of Infectious Disease Dx tests.</title>
        <authorList>
            <person name="Sciortino C."/>
            <person name="Tallon L."/>
            <person name="Sadzewicz L."/>
            <person name="Vavikolanu K."/>
            <person name="Mehta A."/>
            <person name="Aluvathingal J."/>
            <person name="Nadendla S."/>
            <person name="Nandy P."/>
            <person name="Geyer C."/>
            <person name="Yan Y."/>
            <person name="Sichtig H."/>
        </authorList>
    </citation>
    <scope>NUCLEOTIDE SEQUENCE [LARGE SCALE GENOMIC DNA]</scope>
    <source>
        <strain evidence="1 2">FDAARGOS_664</strain>
    </source>
</reference>
<evidence type="ECO:0000313" key="1">
    <source>
        <dbReference type="EMBL" id="QET06008.1"/>
    </source>
</evidence>